<dbReference type="SUPFAM" id="SSF46689">
    <property type="entry name" value="Homeodomain-like"/>
    <property type="match status" value="2"/>
</dbReference>
<dbReference type="InterPro" id="IPR018062">
    <property type="entry name" value="HTH_AraC-typ_CS"/>
</dbReference>
<feature type="domain" description="HTH araC/xylS-type" evidence="5">
    <location>
        <begin position="434"/>
        <end position="532"/>
    </location>
</feature>
<dbReference type="SMART" id="SM00448">
    <property type="entry name" value="REC"/>
    <property type="match status" value="1"/>
</dbReference>
<dbReference type="PROSITE" id="PS01124">
    <property type="entry name" value="HTH_ARAC_FAMILY_2"/>
    <property type="match status" value="1"/>
</dbReference>
<name>W4QJ90_9BACI</name>
<dbReference type="STRING" id="1236971.JCM9152_3681"/>
<organism evidence="7 8">
    <name type="scientific">Halalkalibacter hemicellulosilyticusJCM 9152</name>
    <dbReference type="NCBI Taxonomy" id="1236971"/>
    <lineage>
        <taxon>Bacteria</taxon>
        <taxon>Bacillati</taxon>
        <taxon>Bacillota</taxon>
        <taxon>Bacilli</taxon>
        <taxon>Bacillales</taxon>
        <taxon>Bacillaceae</taxon>
        <taxon>Halalkalibacter</taxon>
    </lineage>
</organism>
<protein>
    <submittedName>
        <fullName evidence="7">Signal transduction response regulator</fullName>
    </submittedName>
</protein>
<feature type="domain" description="Response regulatory" evidence="6">
    <location>
        <begin position="2"/>
        <end position="119"/>
    </location>
</feature>
<dbReference type="Pfam" id="PF00072">
    <property type="entry name" value="Response_reg"/>
    <property type="match status" value="1"/>
</dbReference>
<reference evidence="7" key="1">
    <citation type="journal article" date="2014" name="Genome Announc.">
        <title>Draft Genome Sequences of Three Alkaliphilic Bacillus Strains, Bacillus wakoensis JCM 9140T, Bacillus akibai JCM 9157T, and Bacillus hemicellulosilyticus JCM 9152T.</title>
        <authorList>
            <person name="Yuki M."/>
            <person name="Oshima K."/>
            <person name="Suda W."/>
            <person name="Oshida Y."/>
            <person name="Kitamura K."/>
            <person name="Iida T."/>
            <person name="Hattori M."/>
            <person name="Ohkuma M."/>
        </authorList>
    </citation>
    <scope>NUCLEOTIDE SEQUENCE [LARGE SCALE GENOMIC DNA]</scope>
    <source>
        <strain evidence="7">JCM 9152</strain>
    </source>
</reference>
<evidence type="ECO:0000256" key="2">
    <source>
        <dbReference type="ARBA" id="ARBA00023125"/>
    </source>
</evidence>
<dbReference type="SMART" id="SM00342">
    <property type="entry name" value="HTH_ARAC"/>
    <property type="match status" value="1"/>
</dbReference>
<dbReference type="InterPro" id="IPR009057">
    <property type="entry name" value="Homeodomain-like_sf"/>
</dbReference>
<dbReference type="OrthoDB" id="342399at2"/>
<evidence type="ECO:0000259" key="5">
    <source>
        <dbReference type="PROSITE" id="PS01124"/>
    </source>
</evidence>
<keyword evidence="2" id="KW-0238">DNA-binding</keyword>
<evidence type="ECO:0000313" key="7">
    <source>
        <dbReference type="EMBL" id="GAE32161.1"/>
    </source>
</evidence>
<keyword evidence="3" id="KW-0804">Transcription</keyword>
<dbReference type="RefSeq" id="WP_035346480.1">
    <property type="nucleotide sequence ID" value="NZ_BAUU01000030.1"/>
</dbReference>
<evidence type="ECO:0000256" key="3">
    <source>
        <dbReference type="ARBA" id="ARBA00023163"/>
    </source>
</evidence>
<dbReference type="Pfam" id="PF12833">
    <property type="entry name" value="HTH_18"/>
    <property type="match status" value="1"/>
</dbReference>
<dbReference type="EMBL" id="BAUU01000030">
    <property type="protein sequence ID" value="GAE32161.1"/>
    <property type="molecule type" value="Genomic_DNA"/>
</dbReference>
<dbReference type="SUPFAM" id="SSF52172">
    <property type="entry name" value="CheY-like"/>
    <property type="match status" value="1"/>
</dbReference>
<dbReference type="PROSITE" id="PS00041">
    <property type="entry name" value="HTH_ARAC_FAMILY_1"/>
    <property type="match status" value="1"/>
</dbReference>
<evidence type="ECO:0000256" key="4">
    <source>
        <dbReference type="PROSITE-ProRule" id="PRU00169"/>
    </source>
</evidence>
<evidence type="ECO:0000259" key="6">
    <source>
        <dbReference type="PROSITE" id="PS50110"/>
    </source>
</evidence>
<dbReference type="PRINTS" id="PR00032">
    <property type="entry name" value="HTHARAC"/>
</dbReference>
<proteinExistence type="predicted"/>
<sequence>MKVLLVDDNFQMLEFMYEMISWRELGLEVIGKCETGIDALEIAQDKTPDILITDIDMPNMNGLELIAQMKSLNEHVQALIISCHDDFHYAQKAVRLYVNDYILKETLEPKTFRVAVNKLVSEARKQKQEQAKVASLKTIVDQNKKNLKKQWLQNFLTSSNLNEREWKHTNEYFQLNLDDYHYIPISGRMMNIEAGWEKFRSSEELFSFFVEKVAKETLGQGIELEGALYEPDQLIWCFPYVPTMKENPYEEVRKRLKQFQTILKKCSGVCITFAYKQAVTSVLELKQSLKQLTSSEAKWFYVEEQEIVRFEDIKESTNDQTIFQYYNEALEEWKKVTLEGDQVKASQIVDRWMSIIKKEHYHPDSVRSWLHNLIITIELHYYYTFENERHHGSRHSSIQEIANVCQLKKYMNDFFQRIIHFVQSSSRTERLEVWEAKKYVEQNLHERITMEAVANNLYMNPSHFSRLFKKETGETFIEYVIRVKMEKAAAYLRETNKAIEDIAHMLGYENTSYFIKLFKKRNDISPLEYRKAN</sequence>
<dbReference type="Gene3D" id="3.40.50.2300">
    <property type="match status" value="1"/>
</dbReference>
<dbReference type="GO" id="GO:0043565">
    <property type="term" value="F:sequence-specific DNA binding"/>
    <property type="evidence" value="ECO:0007669"/>
    <property type="project" value="InterPro"/>
</dbReference>
<dbReference type="InterPro" id="IPR018060">
    <property type="entry name" value="HTH_AraC"/>
</dbReference>
<dbReference type="CDD" id="cd17536">
    <property type="entry name" value="REC_YesN-like"/>
    <property type="match status" value="1"/>
</dbReference>
<keyword evidence="4" id="KW-0597">Phosphoprotein</keyword>
<dbReference type="PANTHER" id="PTHR43280">
    <property type="entry name" value="ARAC-FAMILY TRANSCRIPTIONAL REGULATOR"/>
    <property type="match status" value="1"/>
</dbReference>
<dbReference type="Gene3D" id="1.10.10.60">
    <property type="entry name" value="Homeodomain-like"/>
    <property type="match status" value="2"/>
</dbReference>
<evidence type="ECO:0000313" key="8">
    <source>
        <dbReference type="Proteomes" id="UP000018895"/>
    </source>
</evidence>
<keyword evidence="8" id="KW-1185">Reference proteome</keyword>
<dbReference type="GO" id="GO:0000160">
    <property type="term" value="P:phosphorelay signal transduction system"/>
    <property type="evidence" value="ECO:0007669"/>
    <property type="project" value="InterPro"/>
</dbReference>
<dbReference type="PROSITE" id="PS50110">
    <property type="entry name" value="RESPONSE_REGULATORY"/>
    <property type="match status" value="1"/>
</dbReference>
<dbReference type="Proteomes" id="UP000018895">
    <property type="component" value="Unassembled WGS sequence"/>
</dbReference>
<comment type="caution">
    <text evidence="7">The sequence shown here is derived from an EMBL/GenBank/DDBJ whole genome shotgun (WGS) entry which is preliminary data.</text>
</comment>
<evidence type="ECO:0000256" key="1">
    <source>
        <dbReference type="ARBA" id="ARBA00023015"/>
    </source>
</evidence>
<dbReference type="InterPro" id="IPR020449">
    <property type="entry name" value="Tscrpt_reg_AraC-type_HTH"/>
</dbReference>
<dbReference type="GO" id="GO:0003700">
    <property type="term" value="F:DNA-binding transcription factor activity"/>
    <property type="evidence" value="ECO:0007669"/>
    <property type="project" value="InterPro"/>
</dbReference>
<dbReference type="InterPro" id="IPR011006">
    <property type="entry name" value="CheY-like_superfamily"/>
</dbReference>
<dbReference type="AlphaFoldDB" id="W4QJ90"/>
<dbReference type="InterPro" id="IPR001789">
    <property type="entry name" value="Sig_transdc_resp-reg_receiver"/>
</dbReference>
<dbReference type="PANTHER" id="PTHR43280:SF30">
    <property type="entry name" value="MMSAB OPERON REGULATORY PROTEIN"/>
    <property type="match status" value="1"/>
</dbReference>
<feature type="modified residue" description="4-aspartylphosphate" evidence="4">
    <location>
        <position position="54"/>
    </location>
</feature>
<keyword evidence="1" id="KW-0805">Transcription regulation</keyword>
<gene>
    <name evidence="7" type="ORF">JCM9152_3681</name>
</gene>
<accession>W4QJ90</accession>